<dbReference type="PANTHER" id="PTHR45436">
    <property type="entry name" value="SENSOR HISTIDINE KINASE YKOH"/>
    <property type="match status" value="1"/>
</dbReference>
<gene>
    <name evidence="13" type="ORF">A7sIIA15_05385</name>
</gene>
<evidence type="ECO:0000256" key="2">
    <source>
        <dbReference type="ARBA" id="ARBA00004236"/>
    </source>
</evidence>
<keyword evidence="7 13" id="KW-0418">Kinase</keyword>
<evidence type="ECO:0000256" key="8">
    <source>
        <dbReference type="ARBA" id="ARBA00022989"/>
    </source>
</evidence>
<sequence>MKIRTRQLISTALVTSVLSILIGGFAVVSTYRSEIAMIDKRLNQVESDIRVNPMDAVSIALLSIEQNNLDLTLGFATPSGEVTVLRQSVGTPLEGPDLRVRTIPIPEGDKLIVVGSLVDINRSLDINLWRLLIFIILANILASIATSLLSRSGALAQERAQRQKMQEFIGDAAHELRTPMTVVKGYAELLKGKQLDPERESAAFERLNSELKRMDFLIGDLLMLAQLGEEGNIEFESIDIAQLVRESVSDFKEIAPTHPVTTQIDESAVLVGSEKYLQRFIQNALTNIRLHTPASTSVRVSVKAEKQITIIIEDSGPGLPPESYGEKIRGLKRFDRSRSRDTGGTGLGMSIMNAVIERHKGTFTLRKSELGGLAIEVHLPRT</sequence>
<dbReference type="Gene3D" id="1.10.287.130">
    <property type="match status" value="1"/>
</dbReference>
<dbReference type="GO" id="GO:0000155">
    <property type="term" value="F:phosphorelay sensor kinase activity"/>
    <property type="evidence" value="ECO:0007669"/>
    <property type="project" value="InterPro"/>
</dbReference>
<keyword evidence="10 11" id="KW-0472">Membrane</keyword>
<feature type="transmembrane region" description="Helical" evidence="11">
    <location>
        <begin position="12"/>
        <end position="31"/>
    </location>
</feature>
<keyword evidence="14" id="KW-1185">Reference proteome</keyword>
<dbReference type="InterPro" id="IPR005467">
    <property type="entry name" value="His_kinase_dom"/>
</dbReference>
<keyword evidence="5" id="KW-0808">Transferase</keyword>
<dbReference type="KEGG" id="pvn:A7sIIA15_05385"/>
<dbReference type="InterPro" id="IPR003661">
    <property type="entry name" value="HisK_dim/P_dom"/>
</dbReference>
<dbReference type="SUPFAM" id="SSF55874">
    <property type="entry name" value="ATPase domain of HSP90 chaperone/DNA topoisomerase II/histidine kinase"/>
    <property type="match status" value="1"/>
</dbReference>
<dbReference type="AlphaFoldDB" id="A0A249KU89"/>
<keyword evidence="9" id="KW-0902">Two-component regulatory system</keyword>
<keyword evidence="6 11" id="KW-0812">Transmembrane</keyword>
<proteinExistence type="predicted"/>
<dbReference type="PANTHER" id="PTHR45436:SF5">
    <property type="entry name" value="SENSOR HISTIDINE KINASE TRCS"/>
    <property type="match status" value="1"/>
</dbReference>
<dbReference type="FunFam" id="1.10.287.130:FF:000001">
    <property type="entry name" value="Two-component sensor histidine kinase"/>
    <property type="match status" value="1"/>
</dbReference>
<evidence type="ECO:0000256" key="9">
    <source>
        <dbReference type="ARBA" id="ARBA00023012"/>
    </source>
</evidence>
<evidence type="ECO:0000256" key="3">
    <source>
        <dbReference type="ARBA" id="ARBA00012438"/>
    </source>
</evidence>
<dbReference type="InterPro" id="IPR036097">
    <property type="entry name" value="HisK_dim/P_sf"/>
</dbReference>
<evidence type="ECO:0000256" key="7">
    <source>
        <dbReference type="ARBA" id="ARBA00022777"/>
    </source>
</evidence>
<evidence type="ECO:0000256" key="1">
    <source>
        <dbReference type="ARBA" id="ARBA00000085"/>
    </source>
</evidence>
<dbReference type="Proteomes" id="UP000217186">
    <property type="component" value="Chromosome"/>
</dbReference>
<dbReference type="GO" id="GO:0005886">
    <property type="term" value="C:plasma membrane"/>
    <property type="evidence" value="ECO:0007669"/>
    <property type="project" value="UniProtKB-SubCell"/>
</dbReference>
<dbReference type="InterPro" id="IPR050428">
    <property type="entry name" value="TCS_sensor_his_kinase"/>
</dbReference>
<evidence type="ECO:0000259" key="12">
    <source>
        <dbReference type="PROSITE" id="PS50109"/>
    </source>
</evidence>
<dbReference type="EC" id="2.7.13.3" evidence="3"/>
<dbReference type="PROSITE" id="PS50109">
    <property type="entry name" value="HIS_KIN"/>
    <property type="match status" value="1"/>
</dbReference>
<evidence type="ECO:0000313" key="13">
    <source>
        <dbReference type="EMBL" id="ASY20275.1"/>
    </source>
</evidence>
<accession>A0A249KU89</accession>
<dbReference type="Pfam" id="PF02518">
    <property type="entry name" value="HATPase_c"/>
    <property type="match status" value="1"/>
</dbReference>
<protein>
    <recommendedName>
        <fullName evidence="3">histidine kinase</fullName>
        <ecNumber evidence="3">2.7.13.3</ecNumber>
    </recommendedName>
</protein>
<keyword evidence="8 11" id="KW-1133">Transmembrane helix</keyword>
<dbReference type="InterPro" id="IPR003594">
    <property type="entry name" value="HATPase_dom"/>
</dbReference>
<dbReference type="Gene3D" id="3.30.565.10">
    <property type="entry name" value="Histidine kinase-like ATPase, C-terminal domain"/>
    <property type="match status" value="1"/>
</dbReference>
<dbReference type="SUPFAM" id="SSF47384">
    <property type="entry name" value="Homodimeric domain of signal transducing histidine kinase"/>
    <property type="match status" value="1"/>
</dbReference>
<dbReference type="InterPro" id="IPR004358">
    <property type="entry name" value="Sig_transdc_His_kin-like_C"/>
</dbReference>
<name>A0A249KU89_9ACTN</name>
<keyword evidence="4" id="KW-0597">Phosphoprotein</keyword>
<evidence type="ECO:0000256" key="5">
    <source>
        <dbReference type="ARBA" id="ARBA00022679"/>
    </source>
</evidence>
<comment type="catalytic activity">
    <reaction evidence="1">
        <text>ATP + protein L-histidine = ADP + protein N-phospho-L-histidine.</text>
        <dbReference type="EC" id="2.7.13.3"/>
    </reaction>
</comment>
<evidence type="ECO:0000256" key="10">
    <source>
        <dbReference type="ARBA" id="ARBA00023136"/>
    </source>
</evidence>
<dbReference type="CDD" id="cd00082">
    <property type="entry name" value="HisKA"/>
    <property type="match status" value="1"/>
</dbReference>
<organism evidence="13 14">
    <name type="scientific">Candidatus Planktophila vernalis</name>
    <dbReference type="NCBI Taxonomy" id="1884907"/>
    <lineage>
        <taxon>Bacteria</taxon>
        <taxon>Bacillati</taxon>
        <taxon>Actinomycetota</taxon>
        <taxon>Actinomycetes</taxon>
        <taxon>Candidatus Nanopelagicales</taxon>
        <taxon>Candidatus Nanopelagicaceae</taxon>
        <taxon>Candidatus Planktophila</taxon>
    </lineage>
</organism>
<evidence type="ECO:0000256" key="6">
    <source>
        <dbReference type="ARBA" id="ARBA00022692"/>
    </source>
</evidence>
<dbReference type="SMART" id="SM00388">
    <property type="entry name" value="HisKA"/>
    <property type="match status" value="1"/>
</dbReference>
<feature type="domain" description="Histidine kinase" evidence="12">
    <location>
        <begin position="171"/>
        <end position="382"/>
    </location>
</feature>
<dbReference type="EMBL" id="CP016776">
    <property type="protein sequence ID" value="ASY20275.1"/>
    <property type="molecule type" value="Genomic_DNA"/>
</dbReference>
<evidence type="ECO:0000313" key="14">
    <source>
        <dbReference type="Proteomes" id="UP000217186"/>
    </source>
</evidence>
<evidence type="ECO:0000256" key="11">
    <source>
        <dbReference type="SAM" id="Phobius"/>
    </source>
</evidence>
<dbReference type="SMART" id="SM00387">
    <property type="entry name" value="HATPase_c"/>
    <property type="match status" value="1"/>
</dbReference>
<dbReference type="OrthoDB" id="9786919at2"/>
<evidence type="ECO:0000256" key="4">
    <source>
        <dbReference type="ARBA" id="ARBA00022553"/>
    </source>
</evidence>
<dbReference type="RefSeq" id="WP_095686137.1">
    <property type="nucleotide sequence ID" value="NZ_CP016776.1"/>
</dbReference>
<dbReference type="PRINTS" id="PR00344">
    <property type="entry name" value="BCTRLSENSOR"/>
</dbReference>
<dbReference type="Pfam" id="PF00512">
    <property type="entry name" value="HisKA"/>
    <property type="match status" value="1"/>
</dbReference>
<dbReference type="InterPro" id="IPR036890">
    <property type="entry name" value="HATPase_C_sf"/>
</dbReference>
<comment type="subcellular location">
    <subcellularLocation>
        <location evidence="2">Cell membrane</location>
    </subcellularLocation>
</comment>
<reference evidence="13 14" key="1">
    <citation type="submission" date="2016-07" db="EMBL/GenBank/DDBJ databases">
        <title>High microdiversification within the ubiquitous acI lineage of Actinobacteria.</title>
        <authorList>
            <person name="Neuenschwander S.M."/>
            <person name="Salcher M."/>
            <person name="Ghai R."/>
            <person name="Pernthaler J."/>
        </authorList>
    </citation>
    <scope>NUCLEOTIDE SEQUENCE [LARGE SCALE GENOMIC DNA]</scope>
    <source>
        <strain evidence="13">MMS-IIA-15</strain>
    </source>
</reference>
<feature type="transmembrane region" description="Helical" evidence="11">
    <location>
        <begin position="128"/>
        <end position="149"/>
    </location>
</feature>